<dbReference type="PANTHER" id="PTHR47894">
    <property type="entry name" value="HTH-TYPE TRANSCRIPTIONAL REGULATOR GADX"/>
    <property type="match status" value="1"/>
</dbReference>
<dbReference type="PROSITE" id="PS01124">
    <property type="entry name" value="HTH_ARAC_FAMILY_2"/>
    <property type="match status" value="1"/>
</dbReference>
<keyword evidence="3" id="KW-0804">Transcription</keyword>
<accession>A0A2U3PV01</accession>
<reference evidence="5 6" key="1">
    <citation type="submission" date="2018-03" db="EMBL/GenBank/DDBJ databases">
        <authorList>
            <person name="Gully D."/>
        </authorList>
    </citation>
    <scope>NUCLEOTIDE SEQUENCE [LARGE SCALE GENOMIC DNA]</scope>
    <source>
        <strain evidence="5">ORS3257</strain>
    </source>
</reference>
<keyword evidence="1" id="KW-0805">Transcription regulation</keyword>
<evidence type="ECO:0000313" key="5">
    <source>
        <dbReference type="EMBL" id="SPP92949.1"/>
    </source>
</evidence>
<proteinExistence type="predicted"/>
<dbReference type="RefSeq" id="WP_160118776.1">
    <property type="nucleotide sequence ID" value="NZ_LS398110.1"/>
</dbReference>
<evidence type="ECO:0000313" key="6">
    <source>
        <dbReference type="Proteomes" id="UP000246085"/>
    </source>
</evidence>
<dbReference type="Pfam" id="PF12625">
    <property type="entry name" value="Arabinose_bd"/>
    <property type="match status" value="1"/>
</dbReference>
<dbReference type="SUPFAM" id="SSF46689">
    <property type="entry name" value="Homeodomain-like"/>
    <property type="match status" value="1"/>
</dbReference>
<dbReference type="InterPro" id="IPR032687">
    <property type="entry name" value="AraC-type_N"/>
</dbReference>
<feature type="domain" description="HTH araC/xylS-type" evidence="4">
    <location>
        <begin position="235"/>
        <end position="332"/>
    </location>
</feature>
<keyword evidence="2" id="KW-0238">DNA-binding</keyword>
<evidence type="ECO:0000256" key="1">
    <source>
        <dbReference type="ARBA" id="ARBA00023015"/>
    </source>
</evidence>
<dbReference type="GO" id="GO:0005829">
    <property type="term" value="C:cytosol"/>
    <property type="evidence" value="ECO:0007669"/>
    <property type="project" value="TreeGrafter"/>
</dbReference>
<evidence type="ECO:0000256" key="2">
    <source>
        <dbReference type="ARBA" id="ARBA00023125"/>
    </source>
</evidence>
<sequence length="340" mass="38315">MAEISRAIRSTCRGLSPSWFEPSLHSTYFHISAEYISATPDVAPGQPRLLPIADFLFLFEAWHAADEPETGIELGLAIPGAAHGSMGLSAMSSETLWDAMVTMARYAPVRNAMFTHRCFRQGDHAIIEMKPRLQLGEFQQFMGYATVLALYNILKAISGDALDEDIRLAFPWRTPSRSQPSQVEGLFDFESRYLGVRLPLDVAMRRSHSADSDLCERLKMVGDDELAKSMGNTAARVRCLLRQKTSAWPSLQEVADELAMSKRSVIRKLESEKLSYQLLLDEVRTELACWFLRRSDMQLSEIAEQIGFSDQAGFTRSFRRVRGCTPSQYRSDFRHAANST</sequence>
<name>A0A2U3PV01_9BRAD</name>
<gene>
    <name evidence="5" type="ORF">BRAD3257_1836</name>
</gene>
<evidence type="ECO:0000259" key="4">
    <source>
        <dbReference type="PROSITE" id="PS01124"/>
    </source>
</evidence>
<dbReference type="InterPro" id="IPR018060">
    <property type="entry name" value="HTH_AraC"/>
</dbReference>
<dbReference type="SMART" id="SM00342">
    <property type="entry name" value="HTH_ARAC"/>
    <property type="match status" value="1"/>
</dbReference>
<dbReference type="Pfam" id="PF12833">
    <property type="entry name" value="HTH_18"/>
    <property type="match status" value="1"/>
</dbReference>
<dbReference type="EMBL" id="LS398110">
    <property type="protein sequence ID" value="SPP92949.1"/>
    <property type="molecule type" value="Genomic_DNA"/>
</dbReference>
<dbReference type="InterPro" id="IPR020449">
    <property type="entry name" value="Tscrpt_reg_AraC-type_HTH"/>
</dbReference>
<dbReference type="Gene3D" id="1.10.10.60">
    <property type="entry name" value="Homeodomain-like"/>
    <property type="match status" value="1"/>
</dbReference>
<dbReference type="KEGG" id="bvz:BRAD3257_1836"/>
<evidence type="ECO:0000256" key="3">
    <source>
        <dbReference type="ARBA" id="ARBA00023163"/>
    </source>
</evidence>
<dbReference type="InterPro" id="IPR009057">
    <property type="entry name" value="Homeodomain-like_sf"/>
</dbReference>
<dbReference type="PANTHER" id="PTHR47894:SF1">
    <property type="entry name" value="HTH-TYPE TRANSCRIPTIONAL REGULATOR VQSM"/>
    <property type="match status" value="1"/>
</dbReference>
<dbReference type="AlphaFoldDB" id="A0A2U3PV01"/>
<dbReference type="GO" id="GO:0000976">
    <property type="term" value="F:transcription cis-regulatory region binding"/>
    <property type="evidence" value="ECO:0007669"/>
    <property type="project" value="TreeGrafter"/>
</dbReference>
<dbReference type="PRINTS" id="PR00032">
    <property type="entry name" value="HTHARAC"/>
</dbReference>
<protein>
    <recommendedName>
        <fullName evidence="4">HTH araC/xylS-type domain-containing protein</fullName>
    </recommendedName>
</protein>
<dbReference type="Proteomes" id="UP000246085">
    <property type="component" value="Chromosome BRAD3257"/>
</dbReference>
<organism evidence="5 6">
    <name type="scientific">Bradyrhizobium vignae</name>
    <dbReference type="NCBI Taxonomy" id="1549949"/>
    <lineage>
        <taxon>Bacteria</taxon>
        <taxon>Pseudomonadati</taxon>
        <taxon>Pseudomonadota</taxon>
        <taxon>Alphaproteobacteria</taxon>
        <taxon>Hyphomicrobiales</taxon>
        <taxon>Nitrobacteraceae</taxon>
        <taxon>Bradyrhizobium</taxon>
    </lineage>
</organism>
<dbReference type="GO" id="GO:0003700">
    <property type="term" value="F:DNA-binding transcription factor activity"/>
    <property type="evidence" value="ECO:0007669"/>
    <property type="project" value="InterPro"/>
</dbReference>